<dbReference type="Pfam" id="PF00723">
    <property type="entry name" value="Glyco_hydro_15"/>
    <property type="match status" value="2"/>
</dbReference>
<comment type="similarity">
    <text evidence="2 6">Belongs to the phosphorylase b kinase regulatory chain family.</text>
</comment>
<dbReference type="GO" id="GO:0005964">
    <property type="term" value="C:phosphorylase kinase complex"/>
    <property type="evidence" value="ECO:0007669"/>
    <property type="project" value="TreeGrafter"/>
</dbReference>
<evidence type="ECO:0000256" key="3">
    <source>
        <dbReference type="ARBA" id="ARBA00022600"/>
    </source>
</evidence>
<proteinExistence type="inferred from homology"/>
<keyword evidence="6" id="KW-1003">Cell membrane</keyword>
<comment type="pathway">
    <text evidence="1 6">Glycan biosynthesis; glycogen metabolism.</text>
</comment>
<evidence type="ECO:0000256" key="7">
    <source>
        <dbReference type="SAM" id="MobiDB-lite"/>
    </source>
</evidence>
<dbReference type="InterPro" id="IPR008928">
    <property type="entry name" value="6-hairpin_glycosidase_sf"/>
</dbReference>
<evidence type="ECO:0000313" key="11">
    <source>
        <dbReference type="WBParaSite" id="SMRG1_72230.9"/>
    </source>
</evidence>
<evidence type="ECO:0000259" key="9">
    <source>
        <dbReference type="Pfam" id="PF19292"/>
    </source>
</evidence>
<dbReference type="GO" id="GO:0005977">
    <property type="term" value="P:glycogen metabolic process"/>
    <property type="evidence" value="ECO:0007669"/>
    <property type="project" value="UniProtKB-KW"/>
</dbReference>
<dbReference type="InterPro" id="IPR011613">
    <property type="entry name" value="GH15-like"/>
</dbReference>
<comment type="function">
    <text evidence="6">Phosphorylase b kinase catalyzes the phosphorylation of serine in certain substrates, including troponin I.</text>
</comment>
<accession>A0AA85A9H1</accession>
<evidence type="ECO:0000259" key="8">
    <source>
        <dbReference type="Pfam" id="PF00723"/>
    </source>
</evidence>
<keyword evidence="5 6" id="KW-0119">Carbohydrate metabolism</keyword>
<sequence length="1126" mass="126700">MDKKKLDFYFTLLESSILCYQHSITGLIPSSSKSSHAWVRDNTYASLSIWGLSLVYRKLPDVDEDRCRSYELEKCVVKLMRGILICYMKQSDKVELLKKTQNPIHSLHAKFDSTSYKTVVGDLEWGHLQIDAISVFLLILAQMTAAGLRIIWTLEEVAFVQNLVFCIEHAYRIPDYGIWERGDKTNHGLPELNTTSVGMAKVTEPKPDLSVQVVLVAEDNEIKQQLMEYQVEVQTFEEIYNEAGINVYPAKILGQLYRHLGACEKLSLSGRSTGEIGIFSTSQFYRLGDETLAFLPQFFDHHAFYLNLDIEFLLDCFRTCIGYLKHAWTSPGRPLLLFPIYRRYFRSDAIPTPLSSAIKKMASGYMNATRVILGTLRDFEETSCLRQIDFSESAQAILQRAKSITSCTSQRRMTLNVRTDSLTVDENHFTVSSGDSILTGGGISPVVPELDSFERHTMRRKSMALAHAVSLDLFNRNTVEWTSDNHGENNTNSSWQVEMDDPLDGQTDDDLTNYRLLQTQNEDLTSKASRLALKRIINPESNTSSTVTCQHEKSSTSRSHEHHQQVDPNITCQTTDSNTCGGQQSQRSPSHLVSSDQINPTNSPNYSGTHSRRTSEGRSSICGPDSTDWLNSLSPDQLVKRLRCTDNLAEQVEILGRLHQLCGLDWNTGIDPTQPATVRSLLKEVYERATQTTSWFLLRYTAGLLGKRADSLAKSLADILVLQKQVTVGLPPEPREKVIDAPLSPDQLCDLIQEACGEDSLMTILTQEILIYLSMFARTQPQKLENILRLRIGLIIQMMAAELARGLGLTVEDSLYALFSMRPIDTKRLLHNLLNGEDMRIVKTNQTFHRKSTGQPIKLINTTLTNQDNLQVTLDTISGSVKKRSTASRPLIASRKQSIVASVTTEAENENCQTDLRSLWSRRRKIDGALNRVPPGFYKRVYVTLTHMQGLSIGSLILSHNLTKEMTMDEHKFALTVEHVCTMVSTPEYRQLIIEAIHVLGSLMMHDVDNRIFIDCIVKVEDVVEKANNLFLIDQIKYGGNATVCCAKPMKQSGVTDSTPSNNNQARKQSTLTCNGLHNICQRFYDTPPAGKFGTMSYMVRAVSELLTCNKCLNPDKPLPINCNVQ</sequence>
<evidence type="ECO:0000313" key="10">
    <source>
        <dbReference type="Proteomes" id="UP000050790"/>
    </source>
</evidence>
<keyword evidence="6" id="KW-0636">Prenylation</keyword>
<feature type="domain" description="Phosphorylase b kinase regulatory subunit alpha/beta C-terminal" evidence="9">
    <location>
        <begin position="869"/>
        <end position="1015"/>
    </location>
</feature>
<dbReference type="PANTHER" id="PTHR10749">
    <property type="entry name" value="PHOSPHORYLASE B KINASE REGULATORY SUBUNIT"/>
    <property type="match status" value="1"/>
</dbReference>
<dbReference type="InterPro" id="IPR008734">
    <property type="entry name" value="PHK_A/B_su"/>
</dbReference>
<dbReference type="PANTHER" id="PTHR10749:SF7">
    <property type="entry name" value="PHOSPHORYLASE B KINASE REGULATORY SUBUNIT ALPHA-RELATED"/>
    <property type="match status" value="1"/>
</dbReference>
<comment type="subcellular location">
    <subcellularLocation>
        <location evidence="6">Cell membrane</location>
        <topology evidence="6">Lipid-anchor</topology>
        <orientation evidence="6">Cytoplasmic side</orientation>
    </subcellularLocation>
</comment>
<evidence type="ECO:0000256" key="2">
    <source>
        <dbReference type="ARBA" id="ARBA00007128"/>
    </source>
</evidence>
<keyword evidence="6" id="KW-0449">Lipoprotein</keyword>
<evidence type="ECO:0000256" key="1">
    <source>
        <dbReference type="ARBA" id="ARBA00005131"/>
    </source>
</evidence>
<organism evidence="10 11">
    <name type="scientific">Schistosoma margrebowiei</name>
    <dbReference type="NCBI Taxonomy" id="48269"/>
    <lineage>
        <taxon>Eukaryota</taxon>
        <taxon>Metazoa</taxon>
        <taxon>Spiralia</taxon>
        <taxon>Lophotrochozoa</taxon>
        <taxon>Platyhelminthes</taxon>
        <taxon>Trematoda</taxon>
        <taxon>Digenea</taxon>
        <taxon>Strigeidida</taxon>
        <taxon>Schistosomatoidea</taxon>
        <taxon>Schistosomatidae</taxon>
        <taxon>Schistosoma</taxon>
    </lineage>
</organism>
<keyword evidence="4 6" id="KW-0112">Calmodulin-binding</keyword>
<feature type="compositionally biased region" description="Basic and acidic residues" evidence="7">
    <location>
        <begin position="550"/>
        <end position="565"/>
    </location>
</feature>
<dbReference type="Pfam" id="PF19292">
    <property type="entry name" value="KPBB_C"/>
    <property type="match status" value="1"/>
</dbReference>
<evidence type="ECO:0000256" key="6">
    <source>
        <dbReference type="RuleBase" id="RU364123"/>
    </source>
</evidence>
<feature type="domain" description="GH15-like" evidence="8">
    <location>
        <begin position="432"/>
        <end position="793"/>
    </location>
</feature>
<feature type="compositionally biased region" description="Polar residues" evidence="7">
    <location>
        <begin position="539"/>
        <end position="549"/>
    </location>
</feature>
<keyword evidence="3 6" id="KW-0321">Glycogen metabolism</keyword>
<dbReference type="SUPFAM" id="SSF48208">
    <property type="entry name" value="Six-hairpin glycosidases"/>
    <property type="match status" value="1"/>
</dbReference>
<reference evidence="11" key="1">
    <citation type="submission" date="2023-11" db="UniProtKB">
        <authorList>
            <consortium name="WormBaseParasite"/>
        </authorList>
    </citation>
    <scope>IDENTIFICATION</scope>
</reference>
<feature type="compositionally biased region" description="Acidic residues" evidence="7">
    <location>
        <begin position="498"/>
        <end position="510"/>
    </location>
</feature>
<feature type="region of interest" description="Disordered" evidence="7">
    <location>
        <begin position="482"/>
        <end position="510"/>
    </location>
</feature>
<dbReference type="GO" id="GO:0005886">
    <property type="term" value="C:plasma membrane"/>
    <property type="evidence" value="ECO:0007669"/>
    <property type="project" value="UniProtKB-SubCell"/>
</dbReference>
<feature type="compositionally biased region" description="Polar residues" evidence="7">
    <location>
        <begin position="566"/>
        <end position="609"/>
    </location>
</feature>
<name>A0AA85A9H1_9TREM</name>
<dbReference type="Proteomes" id="UP000050790">
    <property type="component" value="Unassembled WGS sequence"/>
</dbReference>
<keyword evidence="6" id="KW-0472">Membrane</keyword>
<protein>
    <recommendedName>
        <fullName evidence="6">Phosphorylase b kinase regulatory subunit</fullName>
    </recommendedName>
</protein>
<evidence type="ECO:0000256" key="4">
    <source>
        <dbReference type="ARBA" id="ARBA00022860"/>
    </source>
</evidence>
<feature type="compositionally biased region" description="Polar residues" evidence="7">
    <location>
        <begin position="482"/>
        <end position="496"/>
    </location>
</feature>
<dbReference type="WBParaSite" id="SMRG1_72230.9">
    <property type="protein sequence ID" value="SMRG1_72230.9"/>
    <property type="gene ID" value="SMRG1_72230"/>
</dbReference>
<dbReference type="AlphaFoldDB" id="A0AA85A9H1"/>
<evidence type="ECO:0000256" key="5">
    <source>
        <dbReference type="ARBA" id="ARBA00023277"/>
    </source>
</evidence>
<feature type="region of interest" description="Disordered" evidence="7">
    <location>
        <begin position="536"/>
        <end position="625"/>
    </location>
</feature>
<dbReference type="GO" id="GO:0005516">
    <property type="term" value="F:calmodulin binding"/>
    <property type="evidence" value="ECO:0007669"/>
    <property type="project" value="UniProtKB-KW"/>
</dbReference>
<feature type="domain" description="GH15-like" evidence="8">
    <location>
        <begin position="4"/>
        <end position="201"/>
    </location>
</feature>
<dbReference type="InterPro" id="IPR045583">
    <property type="entry name" value="KPBA/B_C"/>
</dbReference>